<dbReference type="AlphaFoldDB" id="A0A127VBD8"/>
<dbReference type="InterPro" id="IPR025412">
    <property type="entry name" value="DUF4304"/>
</dbReference>
<dbReference type="KEGG" id="pcm:AY601_1622"/>
<dbReference type="Pfam" id="PF14137">
    <property type="entry name" value="DUF4304"/>
    <property type="match status" value="1"/>
</dbReference>
<gene>
    <name evidence="1" type="ORF">AY601_1622</name>
</gene>
<keyword evidence="2" id="KW-1185">Reference proteome</keyword>
<organism evidence="1 2">
    <name type="scientific">Pedobacter cryoconitis</name>
    <dbReference type="NCBI Taxonomy" id="188932"/>
    <lineage>
        <taxon>Bacteria</taxon>
        <taxon>Pseudomonadati</taxon>
        <taxon>Bacteroidota</taxon>
        <taxon>Sphingobacteriia</taxon>
        <taxon>Sphingobacteriales</taxon>
        <taxon>Sphingobacteriaceae</taxon>
        <taxon>Pedobacter</taxon>
    </lineage>
</organism>
<dbReference type="PATRIC" id="fig|188932.3.peg.1688"/>
<dbReference type="Proteomes" id="UP000071561">
    <property type="component" value="Chromosome"/>
</dbReference>
<dbReference type="RefSeq" id="WP_068398941.1">
    <property type="nucleotide sequence ID" value="NZ_CP014504.1"/>
</dbReference>
<proteinExistence type="predicted"/>
<name>A0A127VBD8_9SPHI</name>
<evidence type="ECO:0008006" key="3">
    <source>
        <dbReference type="Google" id="ProtNLM"/>
    </source>
</evidence>
<sequence length="231" mass="26176">MSSRDIFLAACNQINDGLAEFGFKASQKGACLKKISADKDLTFEISFQSSTLNSNGYVKLLAHIQITSKRLKKWLKVQTNDVYSNDMIYANQLGYISPSQEWKSWNVFGISQEKTIAEVVNTLKAYAIPIFNLFEDINEAIQFLMTNGTKFNRYTAPSLTPLAFMLCMASKEQAQQFFDNYLMNAPGKKQLLNLYKELEAGKTVDLMHAEFVDAFAIKLAFMQGLKIKERP</sequence>
<dbReference type="OrthoDB" id="362084at2"/>
<evidence type="ECO:0000313" key="2">
    <source>
        <dbReference type="Proteomes" id="UP000071561"/>
    </source>
</evidence>
<reference evidence="1 2" key="1">
    <citation type="submission" date="2016-03" db="EMBL/GenBank/DDBJ databases">
        <title>Complete genome sequence of Pedobacter cryoconitis PAMC 27485.</title>
        <authorList>
            <person name="Lee J."/>
            <person name="Kim O.-S."/>
        </authorList>
    </citation>
    <scope>NUCLEOTIDE SEQUENCE [LARGE SCALE GENOMIC DNA]</scope>
    <source>
        <strain evidence="1 2">PAMC 27485</strain>
    </source>
</reference>
<accession>A0A127VBD8</accession>
<evidence type="ECO:0000313" key="1">
    <source>
        <dbReference type="EMBL" id="AMP98537.1"/>
    </source>
</evidence>
<protein>
    <recommendedName>
        <fullName evidence="3">DUF4304 domain-containing protein</fullName>
    </recommendedName>
</protein>
<dbReference type="EMBL" id="CP014504">
    <property type="protein sequence ID" value="AMP98537.1"/>
    <property type="molecule type" value="Genomic_DNA"/>
</dbReference>